<reference evidence="1 2" key="1">
    <citation type="submission" date="2018-07" db="EMBL/GenBank/DDBJ databases">
        <title>The complete nuclear genome of the prasinophyte Chloropicon primus (CCMP1205).</title>
        <authorList>
            <person name="Pombert J.-F."/>
            <person name="Otis C."/>
            <person name="Turmel M."/>
            <person name="Lemieux C."/>
        </authorList>
    </citation>
    <scope>NUCLEOTIDE SEQUENCE [LARGE SCALE GENOMIC DNA]</scope>
    <source>
        <strain evidence="1 2">CCMP1205</strain>
    </source>
</reference>
<evidence type="ECO:0000313" key="2">
    <source>
        <dbReference type="Proteomes" id="UP000316726"/>
    </source>
</evidence>
<name>A0A5B8MPX8_9CHLO</name>
<accession>A0A5B8MPX8</accession>
<organism evidence="1 2">
    <name type="scientific">Chloropicon primus</name>
    <dbReference type="NCBI Taxonomy" id="1764295"/>
    <lineage>
        <taxon>Eukaryota</taxon>
        <taxon>Viridiplantae</taxon>
        <taxon>Chlorophyta</taxon>
        <taxon>Chloropicophyceae</taxon>
        <taxon>Chloropicales</taxon>
        <taxon>Chloropicaceae</taxon>
        <taxon>Chloropicon</taxon>
    </lineage>
</organism>
<gene>
    <name evidence="1" type="ORF">A3770_05p38600</name>
</gene>
<dbReference type="AlphaFoldDB" id="A0A5B8MPX8"/>
<sequence length="258" mass="28991">MTVSLSPRSWRSSVFFSPRGRKHRTPRTPLDHVDSLDGQFGVVSASTNVATPRPARKVCDHCGTEAASARLHCVRGTTRLEDESHDYHISLCDKCMSKEQRGELESKLRTARHKVVAKRVKKVEKMKMKMRKFWKDMVRLFTYEASSGASDPNDLKDLQELDKNLSASFNNWLLKRSMRKGGKGSGLKYGGRVVPETARDGAALEGGDSSSRQSTWMQWAFTRRTPGRISRSDSDSNSDSSILAFLRPSCFSVSPRDM</sequence>
<evidence type="ECO:0000313" key="1">
    <source>
        <dbReference type="EMBL" id="QDZ21342.1"/>
    </source>
</evidence>
<keyword evidence="2" id="KW-1185">Reference proteome</keyword>
<proteinExistence type="predicted"/>
<dbReference type="Proteomes" id="UP000316726">
    <property type="component" value="Chromosome 5"/>
</dbReference>
<dbReference type="EMBL" id="CP031038">
    <property type="protein sequence ID" value="QDZ21342.1"/>
    <property type="molecule type" value="Genomic_DNA"/>
</dbReference>
<protein>
    <submittedName>
        <fullName evidence="1">Uncharacterized protein</fullName>
    </submittedName>
</protein>